<evidence type="ECO:0000313" key="3">
    <source>
        <dbReference type="WBParaSite" id="SBAD_0000024501-mRNA-1"/>
    </source>
</evidence>
<sequence length="79" mass="8914">MHFLMQRFQLAAFSYMYREEADGVLECMETAVVAEARRYGGMKTEERITSTRGRLKRPLSAAGHVVEDNQPTAPFTSGN</sequence>
<dbReference type="EMBL" id="UZAM01000429">
    <property type="protein sequence ID" value="VDO81072.1"/>
    <property type="molecule type" value="Genomic_DNA"/>
</dbReference>
<reference evidence="1 2" key="2">
    <citation type="submission" date="2018-11" db="EMBL/GenBank/DDBJ databases">
        <authorList>
            <consortium name="Pathogen Informatics"/>
        </authorList>
    </citation>
    <scope>NUCLEOTIDE SEQUENCE [LARGE SCALE GENOMIC DNA]</scope>
</reference>
<accession>A0A183I9D7</accession>
<dbReference type="WBParaSite" id="SBAD_0000024501-mRNA-1">
    <property type="protein sequence ID" value="SBAD_0000024501-mRNA-1"/>
    <property type="gene ID" value="SBAD_0000024501"/>
</dbReference>
<reference evidence="3" key="1">
    <citation type="submission" date="2016-06" db="UniProtKB">
        <authorList>
            <consortium name="WormBaseParasite"/>
        </authorList>
    </citation>
    <scope>IDENTIFICATION</scope>
</reference>
<name>A0A183I9D7_9BILA</name>
<evidence type="ECO:0000313" key="1">
    <source>
        <dbReference type="EMBL" id="VDO81072.1"/>
    </source>
</evidence>
<dbReference type="AlphaFoldDB" id="A0A183I9D7"/>
<organism evidence="3">
    <name type="scientific">Soboliphyme baturini</name>
    <dbReference type="NCBI Taxonomy" id="241478"/>
    <lineage>
        <taxon>Eukaryota</taxon>
        <taxon>Metazoa</taxon>
        <taxon>Ecdysozoa</taxon>
        <taxon>Nematoda</taxon>
        <taxon>Enoplea</taxon>
        <taxon>Dorylaimia</taxon>
        <taxon>Dioctophymatida</taxon>
        <taxon>Dioctophymatoidea</taxon>
        <taxon>Soboliphymatidae</taxon>
        <taxon>Soboliphyme</taxon>
    </lineage>
</organism>
<keyword evidence="2" id="KW-1185">Reference proteome</keyword>
<gene>
    <name evidence="1" type="ORF">SBAD_LOCUS231</name>
</gene>
<evidence type="ECO:0000313" key="2">
    <source>
        <dbReference type="Proteomes" id="UP000270296"/>
    </source>
</evidence>
<proteinExistence type="predicted"/>
<protein>
    <submittedName>
        <fullName evidence="1 3">Uncharacterized protein</fullName>
    </submittedName>
</protein>
<dbReference type="Proteomes" id="UP000270296">
    <property type="component" value="Unassembled WGS sequence"/>
</dbReference>